<evidence type="ECO:0000256" key="1">
    <source>
        <dbReference type="ARBA" id="ARBA00001946"/>
    </source>
</evidence>
<evidence type="ECO:0000313" key="8">
    <source>
        <dbReference type="Proteomes" id="UP001596500"/>
    </source>
</evidence>
<organism evidence="7 8">
    <name type="scientific">Laceyella putida</name>
    <dbReference type="NCBI Taxonomy" id="110101"/>
    <lineage>
        <taxon>Bacteria</taxon>
        <taxon>Bacillati</taxon>
        <taxon>Bacillota</taxon>
        <taxon>Bacilli</taxon>
        <taxon>Bacillales</taxon>
        <taxon>Thermoactinomycetaceae</taxon>
        <taxon>Laceyella</taxon>
    </lineage>
</organism>
<gene>
    <name evidence="7" type="ORF">ACFQNG_00665</name>
</gene>
<dbReference type="InterPro" id="IPR023214">
    <property type="entry name" value="HAD_sf"/>
</dbReference>
<keyword evidence="3 6" id="KW-0479">Metal-binding</keyword>
<dbReference type="Pfam" id="PF13242">
    <property type="entry name" value="Hydrolase_like"/>
    <property type="match status" value="1"/>
</dbReference>
<dbReference type="InterPro" id="IPR006357">
    <property type="entry name" value="HAD-SF_hydro_IIA"/>
</dbReference>
<dbReference type="NCBIfam" id="TIGR01457">
    <property type="entry name" value="HAD-SF-IIA-hyp2"/>
    <property type="match status" value="1"/>
</dbReference>
<comment type="cofactor">
    <cofactor evidence="1 6">
        <name>Mg(2+)</name>
        <dbReference type="ChEBI" id="CHEBI:18420"/>
    </cofactor>
</comment>
<dbReference type="GO" id="GO:0016787">
    <property type="term" value="F:hydrolase activity"/>
    <property type="evidence" value="ECO:0007669"/>
    <property type="project" value="UniProtKB-KW"/>
</dbReference>
<dbReference type="SUPFAM" id="SSF56784">
    <property type="entry name" value="HAD-like"/>
    <property type="match status" value="1"/>
</dbReference>
<keyword evidence="5 6" id="KW-0460">Magnesium</keyword>
<dbReference type="EMBL" id="JBHTBW010000003">
    <property type="protein sequence ID" value="MFC7439682.1"/>
    <property type="molecule type" value="Genomic_DNA"/>
</dbReference>
<sequence>MKKYHGYLIDLDGTLFRGTERIDGALEFIEWLHKQDVPYLYLTNNSTRTPEQVAEKLRQFGFPATAEQVYTSALAAAQYVKQELNAPSVFVIGEEGLQQAFRDQGIRLTDENPDVVVSGLDRAFTYDKMKKACLSIRAGATFIGTNADRALPTEAGLLPGSGSLAMGMAYATGVDPLFIGKPEPIIMRLALQALGVPPERVLVIGDNLDTDILAGVRSGIDTLLVFTGITTREMARASAVRATYEVENLRDWIKREKGE</sequence>
<dbReference type="Pfam" id="PF13344">
    <property type="entry name" value="Hydrolase_6"/>
    <property type="match status" value="1"/>
</dbReference>
<dbReference type="InterPro" id="IPR036412">
    <property type="entry name" value="HAD-like_sf"/>
</dbReference>
<accession>A0ABW2RFI9</accession>
<dbReference type="SFLD" id="SFLDG01129">
    <property type="entry name" value="C1.5:_HAD__Beta-PGM__Phosphata"/>
    <property type="match status" value="1"/>
</dbReference>
<dbReference type="CDD" id="cd07530">
    <property type="entry name" value="HAD_Pase_UmpH-like"/>
    <property type="match status" value="1"/>
</dbReference>
<name>A0ABW2RFI9_9BACL</name>
<evidence type="ECO:0000256" key="6">
    <source>
        <dbReference type="PIRNR" id="PIRNR000915"/>
    </source>
</evidence>
<dbReference type="SFLD" id="SFLDG01139">
    <property type="entry name" value="C2.A:_Pyridoxal_Phosphate_Phos"/>
    <property type="match status" value="1"/>
</dbReference>
<dbReference type="NCBIfam" id="TIGR01460">
    <property type="entry name" value="HAD-SF-IIA"/>
    <property type="match status" value="1"/>
</dbReference>
<comment type="similarity">
    <text evidence="2 6">Belongs to the HAD-like hydrolase superfamily. NagD family.</text>
</comment>
<evidence type="ECO:0000256" key="3">
    <source>
        <dbReference type="ARBA" id="ARBA00022723"/>
    </source>
</evidence>
<dbReference type="PANTHER" id="PTHR19288:SF46">
    <property type="entry name" value="HALOACID DEHALOGENASE-LIKE HYDROLASE DOMAIN-CONTAINING PROTEIN 2"/>
    <property type="match status" value="1"/>
</dbReference>
<keyword evidence="8" id="KW-1185">Reference proteome</keyword>
<proteinExistence type="inferred from homology"/>
<evidence type="ECO:0000256" key="4">
    <source>
        <dbReference type="ARBA" id="ARBA00022801"/>
    </source>
</evidence>
<evidence type="ECO:0000256" key="2">
    <source>
        <dbReference type="ARBA" id="ARBA00006696"/>
    </source>
</evidence>
<reference evidence="8" key="1">
    <citation type="journal article" date="2019" name="Int. J. Syst. Evol. Microbiol.">
        <title>The Global Catalogue of Microorganisms (GCM) 10K type strain sequencing project: providing services to taxonomists for standard genome sequencing and annotation.</title>
        <authorList>
            <consortium name="The Broad Institute Genomics Platform"/>
            <consortium name="The Broad Institute Genome Sequencing Center for Infectious Disease"/>
            <person name="Wu L."/>
            <person name="Ma J."/>
        </authorList>
    </citation>
    <scope>NUCLEOTIDE SEQUENCE [LARGE SCALE GENOMIC DNA]</scope>
    <source>
        <strain evidence="8">CGMCC 1.12942</strain>
    </source>
</reference>
<dbReference type="PIRSF" id="PIRSF000915">
    <property type="entry name" value="PGP-type_phosphatase"/>
    <property type="match status" value="1"/>
</dbReference>
<comment type="function">
    <text evidence="6">Catalyzes the dephosphorylation of 2-6 carbon acid sugars in vitro.</text>
</comment>
<dbReference type="Proteomes" id="UP001596500">
    <property type="component" value="Unassembled WGS sequence"/>
</dbReference>
<dbReference type="Gene3D" id="3.40.50.1000">
    <property type="entry name" value="HAD superfamily/HAD-like"/>
    <property type="match status" value="2"/>
</dbReference>
<dbReference type="InterPro" id="IPR006354">
    <property type="entry name" value="HAD-SF_hydro_IIA_hyp1"/>
</dbReference>
<comment type="caution">
    <text evidence="7">The sequence shown here is derived from an EMBL/GenBank/DDBJ whole genome shotgun (WGS) entry which is preliminary data.</text>
</comment>
<dbReference type="SFLD" id="SFLDS00003">
    <property type="entry name" value="Haloacid_Dehalogenase"/>
    <property type="match status" value="1"/>
</dbReference>
<dbReference type="RefSeq" id="WP_379862864.1">
    <property type="nucleotide sequence ID" value="NZ_JBHTBW010000003.1"/>
</dbReference>
<protein>
    <recommendedName>
        <fullName evidence="6">Acid sugar phosphatase</fullName>
        <ecNumber evidence="6">3.1.3.-</ecNumber>
    </recommendedName>
</protein>
<keyword evidence="4 7" id="KW-0378">Hydrolase</keyword>
<evidence type="ECO:0000256" key="5">
    <source>
        <dbReference type="ARBA" id="ARBA00022842"/>
    </source>
</evidence>
<dbReference type="PANTHER" id="PTHR19288">
    <property type="entry name" value="4-NITROPHENYLPHOSPHATASE-RELATED"/>
    <property type="match status" value="1"/>
</dbReference>
<evidence type="ECO:0000313" key="7">
    <source>
        <dbReference type="EMBL" id="MFC7439682.1"/>
    </source>
</evidence>
<dbReference type="EC" id="3.1.3.-" evidence="6"/>